<keyword evidence="3" id="KW-1185">Reference proteome</keyword>
<protein>
    <submittedName>
        <fullName evidence="2">Uncharacterized protein</fullName>
    </submittedName>
</protein>
<evidence type="ECO:0000256" key="1">
    <source>
        <dbReference type="SAM" id="MobiDB-lite"/>
    </source>
</evidence>
<comment type="caution">
    <text evidence="2">The sequence shown here is derived from an EMBL/GenBank/DDBJ whole genome shotgun (WGS) entry which is preliminary data.</text>
</comment>
<name>A0ABP8S4R4_9PSEU</name>
<evidence type="ECO:0000313" key="2">
    <source>
        <dbReference type="EMBL" id="GAA4560433.1"/>
    </source>
</evidence>
<reference evidence="3" key="1">
    <citation type="journal article" date="2019" name="Int. J. Syst. Evol. Microbiol.">
        <title>The Global Catalogue of Microorganisms (GCM) 10K type strain sequencing project: providing services to taxonomists for standard genome sequencing and annotation.</title>
        <authorList>
            <consortium name="The Broad Institute Genomics Platform"/>
            <consortium name="The Broad Institute Genome Sequencing Center for Infectious Disease"/>
            <person name="Wu L."/>
            <person name="Ma J."/>
        </authorList>
    </citation>
    <scope>NUCLEOTIDE SEQUENCE [LARGE SCALE GENOMIC DNA]</scope>
    <source>
        <strain evidence="3">JCM 17906</strain>
    </source>
</reference>
<organism evidence="2 3">
    <name type="scientific">Pseudonocardia xishanensis</name>
    <dbReference type="NCBI Taxonomy" id="630995"/>
    <lineage>
        <taxon>Bacteria</taxon>
        <taxon>Bacillati</taxon>
        <taxon>Actinomycetota</taxon>
        <taxon>Actinomycetes</taxon>
        <taxon>Pseudonocardiales</taxon>
        <taxon>Pseudonocardiaceae</taxon>
        <taxon>Pseudonocardia</taxon>
    </lineage>
</organism>
<feature type="region of interest" description="Disordered" evidence="1">
    <location>
        <begin position="1"/>
        <end position="42"/>
    </location>
</feature>
<proteinExistence type="predicted"/>
<evidence type="ECO:0000313" key="3">
    <source>
        <dbReference type="Proteomes" id="UP001501598"/>
    </source>
</evidence>
<gene>
    <name evidence="2" type="ORF">GCM10023175_70420</name>
</gene>
<accession>A0ABP8S4R4</accession>
<dbReference type="EMBL" id="BAABGT010000122">
    <property type="protein sequence ID" value="GAA4560433.1"/>
    <property type="molecule type" value="Genomic_DNA"/>
</dbReference>
<dbReference type="Proteomes" id="UP001501598">
    <property type="component" value="Unassembled WGS sequence"/>
</dbReference>
<sequence length="80" mass="8480">MHEVLPEPLGGSDPEPLGERTHLGRAEQAGGGHGPHLPGWPGTGTLPGVLRLRWLTLLTGDRDVRIGGVDFALRRNTVAS</sequence>